<organism evidence="9 10">
    <name type="scientific">Drosophila albomicans</name>
    <name type="common">Fruit fly</name>
    <dbReference type="NCBI Taxonomy" id="7291"/>
    <lineage>
        <taxon>Eukaryota</taxon>
        <taxon>Metazoa</taxon>
        <taxon>Ecdysozoa</taxon>
        <taxon>Arthropoda</taxon>
        <taxon>Hexapoda</taxon>
        <taxon>Insecta</taxon>
        <taxon>Pterygota</taxon>
        <taxon>Neoptera</taxon>
        <taxon>Endopterygota</taxon>
        <taxon>Diptera</taxon>
        <taxon>Brachycera</taxon>
        <taxon>Muscomorpha</taxon>
        <taxon>Ephydroidea</taxon>
        <taxon>Drosophilidae</taxon>
        <taxon>Drosophila</taxon>
    </lineage>
</organism>
<dbReference type="InterPro" id="IPR011989">
    <property type="entry name" value="ARM-like"/>
</dbReference>
<dbReference type="CTD" id="34338"/>
<evidence type="ECO:0000259" key="8">
    <source>
        <dbReference type="PROSITE" id="PS51214"/>
    </source>
</evidence>
<dbReference type="RefSeq" id="XP_034099468.1">
    <property type="nucleotide sequence ID" value="XM_034243577.2"/>
</dbReference>
<dbReference type="OrthoDB" id="29145at2759"/>
<keyword evidence="3" id="KW-0677">Repeat</keyword>
<evidence type="ECO:0000313" key="9">
    <source>
        <dbReference type="Proteomes" id="UP000515160"/>
    </source>
</evidence>
<feature type="repeat" description="ARM" evidence="6">
    <location>
        <begin position="282"/>
        <end position="324"/>
    </location>
</feature>
<name>A0A6P8WJK9_DROAB</name>
<dbReference type="Proteomes" id="UP000515160">
    <property type="component" value="Chromosome 2L"/>
</dbReference>
<gene>
    <name evidence="10" type="primary">LOC117564699</name>
</gene>
<evidence type="ECO:0000256" key="1">
    <source>
        <dbReference type="ARBA" id="ARBA00010394"/>
    </source>
</evidence>
<dbReference type="Gene3D" id="1.25.10.10">
    <property type="entry name" value="Leucine-rich Repeat Variant"/>
    <property type="match status" value="1"/>
</dbReference>
<dbReference type="Gene3D" id="1.20.5.690">
    <property type="entry name" value="Importin-alpha, importin-beta-binding domain"/>
    <property type="match status" value="1"/>
</dbReference>
<dbReference type="InterPro" id="IPR024931">
    <property type="entry name" value="Importin_alpha"/>
</dbReference>
<dbReference type="PIRSF" id="PIRSF005673">
    <property type="entry name" value="Importin_alpha"/>
    <property type="match status" value="1"/>
</dbReference>
<feature type="repeat" description="ARM" evidence="6">
    <location>
        <begin position="155"/>
        <end position="183"/>
    </location>
</feature>
<dbReference type="GO" id="GO:0006607">
    <property type="term" value="P:NLS-bearing protein import into nucleus"/>
    <property type="evidence" value="ECO:0007669"/>
    <property type="project" value="UniProtKB-ARBA"/>
</dbReference>
<accession>A0A6P8WJK9</accession>
<dbReference type="GO" id="GO:0005634">
    <property type="term" value="C:nucleus"/>
    <property type="evidence" value="ECO:0007669"/>
    <property type="project" value="UniProtKB-ARBA"/>
</dbReference>
<evidence type="ECO:0000313" key="10">
    <source>
        <dbReference type="RefSeq" id="XP_034099468.1"/>
    </source>
</evidence>
<evidence type="ECO:0000256" key="2">
    <source>
        <dbReference type="ARBA" id="ARBA00022448"/>
    </source>
</evidence>
<comment type="similarity">
    <text evidence="1 5">Belongs to the importin alpha family.</text>
</comment>
<dbReference type="GO" id="GO:0005737">
    <property type="term" value="C:cytoplasm"/>
    <property type="evidence" value="ECO:0007669"/>
    <property type="project" value="InterPro"/>
</dbReference>
<feature type="compositionally biased region" description="Polar residues" evidence="7">
    <location>
        <begin position="1"/>
        <end position="22"/>
    </location>
</feature>
<feature type="repeat" description="ARM" evidence="6">
    <location>
        <begin position="324"/>
        <end position="366"/>
    </location>
</feature>
<dbReference type="SUPFAM" id="SSF48371">
    <property type="entry name" value="ARM repeat"/>
    <property type="match status" value="1"/>
</dbReference>
<keyword evidence="4 5" id="KW-0653">Protein transport</keyword>
<evidence type="ECO:0000256" key="5">
    <source>
        <dbReference type="PIRNR" id="PIRNR005673"/>
    </source>
</evidence>
<keyword evidence="2 5" id="KW-0813">Transport</keyword>
<sequence length="522" mass="57689">MNKADGSTHQGQYKANSLNTQDSRMRRHEVTIELRKSKKEDQMFKRRNINDEDLTSPLKEVNGQSPVQLSVDEIVIAMNSKDQERQFLGMQQARKMLSRERNPPIDLMIGHGIVPICISFLQNTGNTMLQFEAAWALTNIASGTSEQTRCVIEQDAVPHFIALLQSKSINLAEQAVWALGNIAGDGAAARDIVIHNNVIDGILPLINNDTPISFLRNIVWLMSNLCRNKNPSPPFEQVKRLLPVLSQLLLSQDIQVLADACWALSYVTDDDNHKIQAVVDTDAVPKLVNLLKTDEPSIIVPALRSVGNIVTGTDQQTDVVIASNGLPKLGLLLQHPKGNIVKEAAWTVSNITAGNQKQIQAVIDAGIFHQIRHVLEKGDFKAQKEAAWAVTNTTTSGTPEQIVELIEKNKILKPFIDLLDAKDPRTIKVVQTGLSNLFALAEKMGSTENLCLMVEELGGLDKLEALQQHENEEVYKKAYAIIDTYFNTGDDEAEQKLAPQEVNGALEFNATQPKAPEGGYSF</sequence>
<evidence type="ECO:0000256" key="4">
    <source>
        <dbReference type="ARBA" id="ARBA00022927"/>
    </source>
</evidence>
<dbReference type="InterPro" id="IPR036975">
    <property type="entry name" value="Importin-a_IBB_sf"/>
</dbReference>
<dbReference type="Pfam" id="PF16186">
    <property type="entry name" value="Arm_3"/>
    <property type="match status" value="1"/>
</dbReference>
<dbReference type="InterPro" id="IPR002652">
    <property type="entry name" value="Importin-a_IBB"/>
</dbReference>
<dbReference type="AlphaFoldDB" id="A0A6P8WJK9"/>
<evidence type="ECO:0000256" key="6">
    <source>
        <dbReference type="PROSITE-ProRule" id="PRU00259"/>
    </source>
</evidence>
<protein>
    <recommendedName>
        <fullName evidence="5">Importin subunit alpha</fullName>
    </recommendedName>
</protein>
<dbReference type="Pfam" id="PF00514">
    <property type="entry name" value="Arm"/>
    <property type="match status" value="6"/>
</dbReference>
<dbReference type="Pfam" id="PF01749">
    <property type="entry name" value="IBB"/>
    <property type="match status" value="1"/>
</dbReference>
<reference evidence="10" key="1">
    <citation type="submission" date="2025-08" db="UniProtKB">
        <authorList>
            <consortium name="RefSeq"/>
        </authorList>
    </citation>
    <scope>IDENTIFICATION</scope>
    <source>
        <strain evidence="10">15112-1751.03</strain>
        <tissue evidence="10">Whole Adult</tissue>
    </source>
</reference>
<dbReference type="GeneID" id="117564699"/>
<evidence type="ECO:0000256" key="3">
    <source>
        <dbReference type="ARBA" id="ARBA00022737"/>
    </source>
</evidence>
<dbReference type="InterPro" id="IPR016024">
    <property type="entry name" value="ARM-type_fold"/>
</dbReference>
<dbReference type="SMART" id="SM00185">
    <property type="entry name" value="ARM"/>
    <property type="match status" value="8"/>
</dbReference>
<feature type="region of interest" description="Disordered" evidence="7">
    <location>
        <begin position="1"/>
        <end position="27"/>
    </location>
</feature>
<proteinExistence type="inferred from homology"/>
<evidence type="ECO:0000256" key="7">
    <source>
        <dbReference type="SAM" id="MobiDB-lite"/>
    </source>
</evidence>
<dbReference type="InterPro" id="IPR032413">
    <property type="entry name" value="Arm_3"/>
</dbReference>
<dbReference type="GO" id="GO:0009653">
    <property type="term" value="P:anatomical structure morphogenesis"/>
    <property type="evidence" value="ECO:0007669"/>
    <property type="project" value="UniProtKB-ARBA"/>
</dbReference>
<dbReference type="InterPro" id="IPR000225">
    <property type="entry name" value="Armadillo"/>
</dbReference>
<feature type="domain" description="IBB" evidence="8">
    <location>
        <begin position="1"/>
        <end position="56"/>
    </location>
</feature>
<dbReference type="PROSITE" id="PS51214">
    <property type="entry name" value="IBB"/>
    <property type="match status" value="1"/>
</dbReference>
<dbReference type="FunFam" id="1.25.10.10:FF:000009">
    <property type="entry name" value="Importin subunit alpha"/>
    <property type="match status" value="1"/>
</dbReference>
<dbReference type="PANTHER" id="PTHR23316">
    <property type="entry name" value="IMPORTIN ALPHA"/>
    <property type="match status" value="1"/>
</dbReference>
<dbReference type="PROSITE" id="PS50176">
    <property type="entry name" value="ARM_REPEAT"/>
    <property type="match status" value="3"/>
</dbReference>
<dbReference type="GO" id="GO:0061608">
    <property type="term" value="F:nuclear import signal receptor activity"/>
    <property type="evidence" value="ECO:0007669"/>
    <property type="project" value="InterPro"/>
</dbReference>
<keyword evidence="9" id="KW-1185">Reference proteome</keyword>